<dbReference type="PANTHER" id="PTHR43065">
    <property type="entry name" value="SENSOR HISTIDINE KINASE"/>
    <property type="match status" value="1"/>
</dbReference>
<dbReference type="PROSITE" id="PS50109">
    <property type="entry name" value="HIS_KIN"/>
    <property type="match status" value="1"/>
</dbReference>
<dbReference type="InterPro" id="IPR003594">
    <property type="entry name" value="HATPase_dom"/>
</dbReference>
<dbReference type="AlphaFoldDB" id="A0A1W1CFS9"/>
<dbReference type="SMART" id="SM00086">
    <property type="entry name" value="PAC"/>
    <property type="match status" value="1"/>
</dbReference>
<dbReference type="InterPro" id="IPR036097">
    <property type="entry name" value="HisK_dim/P_sf"/>
</dbReference>
<proteinExistence type="predicted"/>
<evidence type="ECO:0000256" key="5">
    <source>
        <dbReference type="ARBA" id="ARBA00022840"/>
    </source>
</evidence>
<dbReference type="Gene3D" id="1.10.287.130">
    <property type="match status" value="1"/>
</dbReference>
<dbReference type="SMART" id="SM00387">
    <property type="entry name" value="HATPase_c"/>
    <property type="match status" value="1"/>
</dbReference>
<keyword evidence="6" id="KW-0902">Two-component regulatory system</keyword>
<evidence type="ECO:0000259" key="9">
    <source>
        <dbReference type="PROSITE" id="PS50112"/>
    </source>
</evidence>
<dbReference type="PANTHER" id="PTHR43065:SF10">
    <property type="entry name" value="PEROXIDE STRESS-ACTIVATED HISTIDINE KINASE MAK3"/>
    <property type="match status" value="1"/>
</dbReference>
<evidence type="ECO:0000256" key="6">
    <source>
        <dbReference type="ARBA" id="ARBA00023012"/>
    </source>
</evidence>
<evidence type="ECO:0000256" key="4">
    <source>
        <dbReference type="ARBA" id="ARBA00022777"/>
    </source>
</evidence>
<evidence type="ECO:0000256" key="7">
    <source>
        <dbReference type="SAM" id="Coils"/>
    </source>
</evidence>
<evidence type="ECO:0000256" key="3">
    <source>
        <dbReference type="ARBA" id="ARBA00022741"/>
    </source>
</evidence>
<gene>
    <name evidence="11" type="ORF">MNB_SV-12-1161</name>
</gene>
<dbReference type="CDD" id="cd00130">
    <property type="entry name" value="PAS"/>
    <property type="match status" value="1"/>
</dbReference>
<evidence type="ECO:0000256" key="2">
    <source>
        <dbReference type="ARBA" id="ARBA00022679"/>
    </source>
</evidence>
<reference evidence="11" key="1">
    <citation type="submission" date="2016-10" db="EMBL/GenBank/DDBJ databases">
        <authorList>
            <person name="de Groot N.N."/>
        </authorList>
    </citation>
    <scope>NUCLEOTIDE SEQUENCE</scope>
</reference>
<dbReference type="PRINTS" id="PR00344">
    <property type="entry name" value="BCTRLSENSOR"/>
</dbReference>
<dbReference type="InterPro" id="IPR035965">
    <property type="entry name" value="PAS-like_dom_sf"/>
</dbReference>
<feature type="coiled-coil region" evidence="7">
    <location>
        <begin position="121"/>
        <end position="166"/>
    </location>
</feature>
<dbReference type="SUPFAM" id="SSF55785">
    <property type="entry name" value="PYP-like sensor domain (PAS domain)"/>
    <property type="match status" value="1"/>
</dbReference>
<dbReference type="GO" id="GO:0000155">
    <property type="term" value="F:phosphorelay sensor kinase activity"/>
    <property type="evidence" value="ECO:0007669"/>
    <property type="project" value="InterPro"/>
</dbReference>
<dbReference type="Pfam" id="PF08447">
    <property type="entry name" value="PAS_3"/>
    <property type="match status" value="1"/>
</dbReference>
<keyword evidence="3" id="KW-0547">Nucleotide-binding</keyword>
<feature type="domain" description="PAS" evidence="9">
    <location>
        <begin position="20"/>
        <end position="55"/>
    </location>
</feature>
<keyword evidence="5" id="KW-0067">ATP-binding</keyword>
<dbReference type="Gene3D" id="3.30.450.20">
    <property type="entry name" value="PAS domain"/>
    <property type="match status" value="1"/>
</dbReference>
<dbReference type="InterPro" id="IPR036890">
    <property type="entry name" value="HATPase_C_sf"/>
</dbReference>
<organism evidence="11">
    <name type="scientific">hydrothermal vent metagenome</name>
    <dbReference type="NCBI Taxonomy" id="652676"/>
    <lineage>
        <taxon>unclassified sequences</taxon>
        <taxon>metagenomes</taxon>
        <taxon>ecological metagenomes</taxon>
    </lineage>
</organism>
<dbReference type="Gene3D" id="3.30.565.10">
    <property type="entry name" value="Histidine kinase-like ATPase, C-terminal domain"/>
    <property type="match status" value="1"/>
</dbReference>
<dbReference type="InterPro" id="IPR004358">
    <property type="entry name" value="Sig_transdc_His_kin-like_C"/>
</dbReference>
<evidence type="ECO:0000313" key="11">
    <source>
        <dbReference type="EMBL" id="SFV64614.1"/>
    </source>
</evidence>
<accession>A0A1W1CFS9</accession>
<evidence type="ECO:0000259" key="10">
    <source>
        <dbReference type="PROSITE" id="PS50113"/>
    </source>
</evidence>
<dbReference type="InterPro" id="IPR013655">
    <property type="entry name" value="PAS_fold_3"/>
</dbReference>
<sequence>MLLEQYKDAIENSNIVSKTDIHGIITFVNDEFCKISGYTKEELIGKNHNVVRHPDVPKSNFKLLWDTITAKKTFKSTVKNRAKDGTDFYLNTTITPILDKSGNIEEFIAIRYNVTKEIELKIALQKQEIELERRVKEQTRKLQELNKTLETRVKEEIQKNEEKQKILFMQSRFASLGQMIANIAHQWRQPLAELNLTLFSMRKSSLIHNQKKMELYYKESKNIIKNMSDTIEDFSNFFNPNKPKKSFYIDDAINDALHILEKEILQLEISVTTKLQKVKVVGVSNELTQVIINLLQNSKDAFKLNKTIKPKINITLSSFSVKNHSYTKICFIDNAGGIKKENLESIFEPYFSTKHPNMGIGLGLFMSRMIIQKSLHGIMDVENYKDGTKFIIIIPLKEQKADV</sequence>
<feature type="domain" description="Histidine kinase" evidence="8">
    <location>
        <begin position="182"/>
        <end position="398"/>
    </location>
</feature>
<keyword evidence="4 11" id="KW-0418">Kinase</keyword>
<dbReference type="SUPFAM" id="SSF55874">
    <property type="entry name" value="ATPase domain of HSP90 chaperone/DNA topoisomerase II/histidine kinase"/>
    <property type="match status" value="1"/>
</dbReference>
<dbReference type="InterPro" id="IPR000700">
    <property type="entry name" value="PAS-assoc_C"/>
</dbReference>
<dbReference type="InterPro" id="IPR005467">
    <property type="entry name" value="His_kinase_dom"/>
</dbReference>
<evidence type="ECO:0000259" key="8">
    <source>
        <dbReference type="PROSITE" id="PS50109"/>
    </source>
</evidence>
<dbReference type="PROSITE" id="PS50112">
    <property type="entry name" value="PAS"/>
    <property type="match status" value="1"/>
</dbReference>
<keyword evidence="7" id="KW-0175">Coiled coil</keyword>
<dbReference type="Pfam" id="PF02518">
    <property type="entry name" value="HATPase_c"/>
    <property type="match status" value="1"/>
</dbReference>
<dbReference type="GO" id="GO:0005524">
    <property type="term" value="F:ATP binding"/>
    <property type="evidence" value="ECO:0007669"/>
    <property type="project" value="UniProtKB-KW"/>
</dbReference>
<dbReference type="SUPFAM" id="SSF47384">
    <property type="entry name" value="Homodimeric domain of signal transducing histidine kinase"/>
    <property type="match status" value="1"/>
</dbReference>
<dbReference type="PROSITE" id="PS50113">
    <property type="entry name" value="PAC"/>
    <property type="match status" value="1"/>
</dbReference>
<evidence type="ECO:0000256" key="1">
    <source>
        <dbReference type="ARBA" id="ARBA00022553"/>
    </source>
</evidence>
<dbReference type="NCBIfam" id="TIGR00229">
    <property type="entry name" value="sensory_box"/>
    <property type="match status" value="1"/>
</dbReference>
<dbReference type="InterPro" id="IPR000014">
    <property type="entry name" value="PAS"/>
</dbReference>
<keyword evidence="2" id="KW-0808">Transferase</keyword>
<feature type="domain" description="PAC" evidence="10">
    <location>
        <begin position="72"/>
        <end position="126"/>
    </location>
</feature>
<dbReference type="InterPro" id="IPR001610">
    <property type="entry name" value="PAC"/>
</dbReference>
<keyword evidence="1" id="KW-0597">Phosphoprotein</keyword>
<dbReference type="EMBL" id="FPHE01000134">
    <property type="protein sequence ID" value="SFV64614.1"/>
    <property type="molecule type" value="Genomic_DNA"/>
</dbReference>
<protein>
    <submittedName>
        <fullName evidence="11">Putative two-component sensor histidine kinase</fullName>
    </submittedName>
</protein>
<name>A0A1W1CFS9_9ZZZZ</name>